<dbReference type="InterPro" id="IPR045865">
    <property type="entry name" value="ACT-like_dom_sf"/>
</dbReference>
<feature type="binding site" evidence="12">
    <location>
        <begin position="181"/>
        <end position="182"/>
    </location>
    <ligand>
        <name>ATP</name>
        <dbReference type="ChEBI" id="CHEBI:30616"/>
    </ligand>
</feature>
<dbReference type="NCBIfam" id="TIGR00657">
    <property type="entry name" value="asp_kinases"/>
    <property type="match status" value="1"/>
</dbReference>
<keyword evidence="7 12" id="KW-0547">Nucleotide-binding</keyword>
<dbReference type="InterPro" id="IPR018042">
    <property type="entry name" value="Aspartate_kinase_CS"/>
</dbReference>
<evidence type="ECO:0000256" key="10">
    <source>
        <dbReference type="ARBA" id="ARBA00023154"/>
    </source>
</evidence>
<keyword evidence="8 13" id="KW-0418">Kinase</keyword>
<reference evidence="16" key="1">
    <citation type="journal article" date="2020" name="mSystems">
        <title>Genome- and Community-Level Interaction Insights into Carbon Utilization and Element Cycling Functions of Hydrothermarchaeota in Hydrothermal Sediment.</title>
        <authorList>
            <person name="Zhou Z."/>
            <person name="Liu Y."/>
            <person name="Xu W."/>
            <person name="Pan J."/>
            <person name="Luo Z.H."/>
            <person name="Li M."/>
        </authorList>
    </citation>
    <scope>NUCLEOTIDE SEQUENCE [LARGE SCALE GENOMIC DNA]</scope>
    <source>
        <strain evidence="16">SpSt-747</strain>
    </source>
</reference>
<dbReference type="GO" id="GO:0004072">
    <property type="term" value="F:aspartate kinase activity"/>
    <property type="evidence" value="ECO:0007669"/>
    <property type="project" value="UniProtKB-EC"/>
</dbReference>
<dbReference type="PANTHER" id="PTHR21499">
    <property type="entry name" value="ASPARTATE KINASE"/>
    <property type="match status" value="1"/>
</dbReference>
<dbReference type="GO" id="GO:0009090">
    <property type="term" value="P:homoserine biosynthetic process"/>
    <property type="evidence" value="ECO:0007669"/>
    <property type="project" value="TreeGrafter"/>
</dbReference>
<dbReference type="InterPro" id="IPR005260">
    <property type="entry name" value="Asp_kin_monofn"/>
</dbReference>
<dbReference type="EMBL" id="DTFV01000128">
    <property type="protein sequence ID" value="HGI31442.1"/>
    <property type="molecule type" value="Genomic_DNA"/>
</dbReference>
<keyword evidence="6 13" id="KW-0808">Transferase</keyword>
<dbReference type="InterPro" id="IPR001341">
    <property type="entry name" value="Asp_kinase"/>
</dbReference>
<dbReference type="InterPro" id="IPR002912">
    <property type="entry name" value="ACT_dom"/>
</dbReference>
<gene>
    <name evidence="16" type="primary">dapG</name>
    <name evidence="16" type="ORF">ENV30_09095</name>
</gene>
<evidence type="ECO:0000256" key="12">
    <source>
        <dbReference type="PIRSR" id="PIRSR000726-1"/>
    </source>
</evidence>
<dbReference type="GO" id="GO:0005524">
    <property type="term" value="F:ATP binding"/>
    <property type="evidence" value="ECO:0007669"/>
    <property type="project" value="UniProtKB-KW"/>
</dbReference>
<dbReference type="GO" id="GO:0009089">
    <property type="term" value="P:lysine biosynthetic process via diaminopimelate"/>
    <property type="evidence" value="ECO:0007669"/>
    <property type="project" value="UniProtKB-UniPathway"/>
</dbReference>
<comment type="catalytic activity">
    <reaction evidence="11 13">
        <text>L-aspartate + ATP = 4-phospho-L-aspartate + ADP</text>
        <dbReference type="Rhea" id="RHEA:23776"/>
        <dbReference type="ChEBI" id="CHEBI:29991"/>
        <dbReference type="ChEBI" id="CHEBI:30616"/>
        <dbReference type="ChEBI" id="CHEBI:57535"/>
        <dbReference type="ChEBI" id="CHEBI:456216"/>
        <dbReference type="EC" id="2.7.2.4"/>
    </reaction>
</comment>
<dbReference type="UniPathway" id="UPA00051">
    <property type="reaction ID" value="UER00462"/>
</dbReference>
<sequence length="411" mass="45002">MRFMRIVVQKFGGTSVHTRELREKAAMKVKEAYEEGFTPVVVVSAMGRKGAPYATDTLITLAQEEFPEIDARNLDLLLSCGEIISSVIMVQALRRVGLRAVALTGGQAGIITNRSFGDATVLRVEPDRIIKYLKDGYVAVVAGFQGVTEDGEITTLGRGGSDTTAVVLGVALQADYVDIFTDVEGVMTADPRIVPEAQILRGLTYTEAAEIVQQGAKVIHHKAMDVAREYRIPIRVRSLSDEGKGTLICDIQTLVREGLRVLSHERPVYSIAYRRGLAQFRVGFGGQSELKLRLFQALAEHGVSIDLINLFPESTAFVVDEKVKEKVQTILSREGFLFEMTSPCAKVSLVGSGMADRPGVMSQVVEALKDAGVEILQTSDSHVTISCLVAEKDMEQTIRALHRKFQLDELC</sequence>
<evidence type="ECO:0000256" key="9">
    <source>
        <dbReference type="ARBA" id="ARBA00022840"/>
    </source>
</evidence>
<dbReference type="Gene3D" id="3.40.1160.10">
    <property type="entry name" value="Acetylglutamate kinase-like"/>
    <property type="match status" value="1"/>
</dbReference>
<accession>A0A7V3YHY6</accession>
<feature type="binding site" evidence="12">
    <location>
        <position position="55"/>
    </location>
    <ligand>
        <name>substrate</name>
    </ligand>
</feature>
<comment type="pathway">
    <text evidence="3 14">Amino-acid biosynthesis; L-threonine biosynthesis; L-threonine from L-aspartate: step 1/5.</text>
</comment>
<comment type="pathway">
    <text evidence="2 14">Amino-acid biosynthesis; L-methionine biosynthesis via de novo pathway; L-homoserine from L-aspartate: step 1/3.</text>
</comment>
<feature type="domain" description="ACT" evidence="15">
    <location>
        <begin position="349"/>
        <end position="411"/>
    </location>
</feature>
<dbReference type="SUPFAM" id="SSF53633">
    <property type="entry name" value="Carbamate kinase-like"/>
    <property type="match status" value="1"/>
</dbReference>
<dbReference type="GO" id="GO:0005829">
    <property type="term" value="C:cytosol"/>
    <property type="evidence" value="ECO:0007669"/>
    <property type="project" value="TreeGrafter"/>
</dbReference>
<dbReference type="InterPro" id="IPR001048">
    <property type="entry name" value="Asp/Glu/Uridylate_kinase"/>
</dbReference>
<dbReference type="UniPathway" id="UPA00050">
    <property type="reaction ID" value="UER00461"/>
</dbReference>
<evidence type="ECO:0000256" key="2">
    <source>
        <dbReference type="ARBA" id="ARBA00004986"/>
    </source>
</evidence>
<protein>
    <recommendedName>
        <fullName evidence="13">Aspartokinase</fullName>
        <ecNumber evidence="13">2.7.2.4</ecNumber>
    </recommendedName>
</protein>
<evidence type="ECO:0000256" key="5">
    <source>
        <dbReference type="ARBA" id="ARBA00022605"/>
    </source>
</evidence>
<dbReference type="NCBIfam" id="TIGR00656">
    <property type="entry name" value="asp_kin_monofn"/>
    <property type="match status" value="1"/>
</dbReference>
<feature type="binding site" evidence="12">
    <location>
        <position position="192"/>
    </location>
    <ligand>
        <name>ATP</name>
        <dbReference type="ChEBI" id="CHEBI:30616"/>
    </ligand>
</feature>
<evidence type="ECO:0000313" key="16">
    <source>
        <dbReference type="EMBL" id="HGI31442.1"/>
    </source>
</evidence>
<dbReference type="EC" id="2.7.2.4" evidence="13"/>
<dbReference type="SUPFAM" id="SSF55021">
    <property type="entry name" value="ACT-like"/>
    <property type="match status" value="2"/>
</dbReference>
<evidence type="ECO:0000256" key="11">
    <source>
        <dbReference type="ARBA" id="ARBA00047872"/>
    </source>
</evidence>
<dbReference type="PROSITE" id="PS51671">
    <property type="entry name" value="ACT"/>
    <property type="match status" value="1"/>
</dbReference>
<evidence type="ECO:0000256" key="8">
    <source>
        <dbReference type="ARBA" id="ARBA00022777"/>
    </source>
</evidence>
<evidence type="ECO:0000256" key="13">
    <source>
        <dbReference type="RuleBase" id="RU003448"/>
    </source>
</evidence>
<dbReference type="NCBIfam" id="NF006068">
    <property type="entry name" value="PRK08210.1"/>
    <property type="match status" value="1"/>
</dbReference>
<dbReference type="GO" id="GO:0009088">
    <property type="term" value="P:threonine biosynthetic process"/>
    <property type="evidence" value="ECO:0007669"/>
    <property type="project" value="UniProtKB-UniPathway"/>
</dbReference>
<feature type="binding site" evidence="12">
    <location>
        <begin position="10"/>
        <end position="13"/>
    </location>
    <ligand>
        <name>ATP</name>
        <dbReference type="ChEBI" id="CHEBI:30616"/>
    </ligand>
</feature>
<comment type="similarity">
    <text evidence="4 13">Belongs to the aspartokinase family.</text>
</comment>
<organism evidence="16">
    <name type="scientific">Candidatus Caldatribacterium californiense</name>
    <dbReference type="NCBI Taxonomy" id="1454726"/>
    <lineage>
        <taxon>Bacteria</taxon>
        <taxon>Pseudomonadati</taxon>
        <taxon>Atribacterota</taxon>
        <taxon>Atribacteria</taxon>
        <taxon>Atribacterales</taxon>
        <taxon>Candidatus Caldatribacteriaceae</taxon>
        <taxon>Candidatus Caldatribacterium</taxon>
    </lineage>
</organism>
<dbReference type="PANTHER" id="PTHR21499:SF3">
    <property type="entry name" value="ASPARTOKINASE"/>
    <property type="match status" value="1"/>
</dbReference>
<dbReference type="PROSITE" id="PS00324">
    <property type="entry name" value="ASPARTOKINASE"/>
    <property type="match status" value="1"/>
</dbReference>
<keyword evidence="10" id="KW-0457">Lysine biosynthesis</keyword>
<evidence type="ECO:0000259" key="15">
    <source>
        <dbReference type="PROSITE" id="PS51671"/>
    </source>
</evidence>
<dbReference type="Gene3D" id="3.30.2130.10">
    <property type="entry name" value="VC0802-like"/>
    <property type="match status" value="1"/>
</dbReference>
<feature type="binding site" evidence="12">
    <location>
        <position position="82"/>
    </location>
    <ligand>
        <name>substrate</name>
    </ligand>
</feature>
<dbReference type="UniPathway" id="UPA00034">
    <property type="reaction ID" value="UER00015"/>
</dbReference>
<comment type="pathway">
    <text evidence="1 14">Amino-acid biosynthesis; L-lysine biosynthesis via DAP pathway; (S)-tetrahydrodipicolinate from L-aspartate: step 1/4.</text>
</comment>
<name>A0A7V3YHY6_9BACT</name>
<keyword evidence="5 14" id="KW-0028">Amino-acid biosynthesis</keyword>
<comment type="caution">
    <text evidence="16">The sequence shown here is derived from an EMBL/GenBank/DDBJ whole genome shotgun (WGS) entry which is preliminary data.</text>
</comment>
<evidence type="ECO:0000256" key="4">
    <source>
        <dbReference type="ARBA" id="ARBA00010122"/>
    </source>
</evidence>
<evidence type="ECO:0000256" key="7">
    <source>
        <dbReference type="ARBA" id="ARBA00022741"/>
    </source>
</evidence>
<evidence type="ECO:0000256" key="3">
    <source>
        <dbReference type="ARBA" id="ARBA00005139"/>
    </source>
</evidence>
<evidence type="ECO:0000256" key="14">
    <source>
        <dbReference type="RuleBase" id="RU004249"/>
    </source>
</evidence>
<dbReference type="PIRSF" id="PIRSF000726">
    <property type="entry name" value="Asp_kin"/>
    <property type="match status" value="1"/>
</dbReference>
<proteinExistence type="inferred from homology"/>
<dbReference type="InterPro" id="IPR027795">
    <property type="entry name" value="CASTOR_ACT_dom"/>
</dbReference>
<dbReference type="InterPro" id="IPR036393">
    <property type="entry name" value="AceGlu_kinase-like_sf"/>
</dbReference>
<evidence type="ECO:0000256" key="1">
    <source>
        <dbReference type="ARBA" id="ARBA00004766"/>
    </source>
</evidence>
<evidence type="ECO:0000256" key="6">
    <source>
        <dbReference type="ARBA" id="ARBA00022679"/>
    </source>
</evidence>
<dbReference type="Pfam" id="PF00696">
    <property type="entry name" value="AA_kinase"/>
    <property type="match status" value="1"/>
</dbReference>
<dbReference type="Pfam" id="PF13840">
    <property type="entry name" value="ACT_7"/>
    <property type="match status" value="1"/>
</dbReference>
<dbReference type="AlphaFoldDB" id="A0A7V3YHY6"/>
<feature type="binding site" evidence="12">
    <location>
        <begin position="217"/>
        <end position="218"/>
    </location>
    <ligand>
        <name>ATP</name>
        <dbReference type="ChEBI" id="CHEBI:30616"/>
    </ligand>
</feature>
<keyword evidence="9 12" id="KW-0067">ATP-binding</keyword>